<dbReference type="Proteomes" id="UP000615593">
    <property type="component" value="Unassembled WGS sequence"/>
</dbReference>
<organism evidence="2 3">
    <name type="scientific">Mesonia mobilis</name>
    <dbReference type="NCBI Taxonomy" id="369791"/>
    <lineage>
        <taxon>Bacteria</taxon>
        <taxon>Pseudomonadati</taxon>
        <taxon>Bacteroidota</taxon>
        <taxon>Flavobacteriia</taxon>
        <taxon>Flavobacteriales</taxon>
        <taxon>Flavobacteriaceae</taxon>
        <taxon>Mesonia</taxon>
    </lineage>
</organism>
<accession>A0ABQ3BVK5</accession>
<evidence type="ECO:0000256" key="1">
    <source>
        <dbReference type="SAM" id="Phobius"/>
    </source>
</evidence>
<keyword evidence="1" id="KW-1133">Transmembrane helix</keyword>
<dbReference type="GeneID" id="94369732"/>
<name>A0ABQ3BVK5_9FLAO</name>
<evidence type="ECO:0000313" key="2">
    <source>
        <dbReference type="EMBL" id="GGZ58960.1"/>
    </source>
</evidence>
<feature type="transmembrane region" description="Helical" evidence="1">
    <location>
        <begin position="31"/>
        <end position="48"/>
    </location>
</feature>
<keyword evidence="3" id="KW-1185">Reference proteome</keyword>
<proteinExistence type="predicted"/>
<keyword evidence="1" id="KW-0472">Membrane</keyword>
<feature type="transmembrane region" description="Helical" evidence="1">
    <location>
        <begin position="7"/>
        <end position="25"/>
    </location>
</feature>
<protein>
    <submittedName>
        <fullName evidence="2">Uncharacterized protein</fullName>
    </submittedName>
</protein>
<keyword evidence="1" id="KW-0812">Transmembrane</keyword>
<reference evidence="3" key="1">
    <citation type="journal article" date="2019" name="Int. J. Syst. Evol. Microbiol.">
        <title>The Global Catalogue of Microorganisms (GCM) 10K type strain sequencing project: providing services to taxonomists for standard genome sequencing and annotation.</title>
        <authorList>
            <consortium name="The Broad Institute Genomics Platform"/>
            <consortium name="The Broad Institute Genome Sequencing Center for Infectious Disease"/>
            <person name="Wu L."/>
            <person name="Ma J."/>
        </authorList>
    </citation>
    <scope>NUCLEOTIDE SEQUENCE [LARGE SCALE GENOMIC DNA]</scope>
    <source>
        <strain evidence="3">KCTC 12708</strain>
    </source>
</reference>
<gene>
    <name evidence="2" type="ORF">GCM10008088_20690</name>
</gene>
<evidence type="ECO:0000313" key="3">
    <source>
        <dbReference type="Proteomes" id="UP000615593"/>
    </source>
</evidence>
<sequence>MSTKKQLFSTLLILIGGVLLVYTMINEQSSVYFKIVGIIFLMIGLFRATRVWVDDNKKDESNE</sequence>
<comment type="caution">
    <text evidence="2">The sequence shown here is derived from an EMBL/GenBank/DDBJ whole genome shotgun (WGS) entry which is preliminary data.</text>
</comment>
<dbReference type="EMBL" id="BMWY01000005">
    <property type="protein sequence ID" value="GGZ58960.1"/>
    <property type="molecule type" value="Genomic_DNA"/>
</dbReference>
<dbReference type="RefSeq" id="WP_027884608.1">
    <property type="nucleotide sequence ID" value="NZ_BMWY01000005.1"/>
</dbReference>